<keyword evidence="1" id="KW-1133">Transmembrane helix</keyword>
<reference evidence="2 3" key="1">
    <citation type="submission" date="2022-11" db="EMBL/GenBank/DDBJ databases">
        <title>Study of microbial diversity in lake waters.</title>
        <authorList>
            <person name="Zhang J."/>
        </authorList>
    </citation>
    <scope>NUCLEOTIDE SEQUENCE [LARGE SCALE GENOMIC DNA]</scope>
    <source>
        <strain evidence="2 3">DT12</strain>
    </source>
</reference>
<evidence type="ECO:0000313" key="3">
    <source>
        <dbReference type="Proteomes" id="UP001208017"/>
    </source>
</evidence>
<dbReference type="EMBL" id="JAPMLT010000003">
    <property type="protein sequence ID" value="MCX7569990.1"/>
    <property type="molecule type" value="Genomic_DNA"/>
</dbReference>
<protein>
    <submittedName>
        <fullName evidence="2">Uncharacterized protein</fullName>
    </submittedName>
</protein>
<organism evidence="2 3">
    <name type="scientific">Tumebacillus lacus</name>
    <dbReference type="NCBI Taxonomy" id="2995335"/>
    <lineage>
        <taxon>Bacteria</taxon>
        <taxon>Bacillati</taxon>
        <taxon>Bacillota</taxon>
        <taxon>Bacilli</taxon>
        <taxon>Bacillales</taxon>
        <taxon>Alicyclobacillaceae</taxon>
        <taxon>Tumebacillus</taxon>
    </lineage>
</organism>
<name>A0ABT3WZ99_9BACL</name>
<keyword evidence="3" id="KW-1185">Reference proteome</keyword>
<keyword evidence="1" id="KW-0812">Transmembrane</keyword>
<dbReference type="RefSeq" id="WP_267151238.1">
    <property type="nucleotide sequence ID" value="NZ_JAPMLT010000003.1"/>
</dbReference>
<proteinExistence type="predicted"/>
<sequence length="77" mass="8567">MAKAAPFLITLVILLVCSLAITTILQGTSAFAYVSYINAGLALVLVLAIYPKLKNMMDKYERNQNQQNRSNNNGNRY</sequence>
<dbReference type="Proteomes" id="UP001208017">
    <property type="component" value="Unassembled WGS sequence"/>
</dbReference>
<evidence type="ECO:0000256" key="1">
    <source>
        <dbReference type="SAM" id="Phobius"/>
    </source>
</evidence>
<gene>
    <name evidence="2" type="ORF">OS242_08430</name>
</gene>
<accession>A0ABT3WZ99</accession>
<feature type="transmembrane region" description="Helical" evidence="1">
    <location>
        <begin position="30"/>
        <end position="50"/>
    </location>
</feature>
<comment type="caution">
    <text evidence="2">The sequence shown here is derived from an EMBL/GenBank/DDBJ whole genome shotgun (WGS) entry which is preliminary data.</text>
</comment>
<keyword evidence="1" id="KW-0472">Membrane</keyword>
<evidence type="ECO:0000313" key="2">
    <source>
        <dbReference type="EMBL" id="MCX7569990.1"/>
    </source>
</evidence>